<accession>A0A1B6G5I3</accession>
<name>A0A1B6G5I3_9HEMI</name>
<evidence type="ECO:0000256" key="1">
    <source>
        <dbReference type="SAM" id="SignalP"/>
    </source>
</evidence>
<gene>
    <name evidence="2" type="ORF">g.17312</name>
</gene>
<evidence type="ECO:0008006" key="3">
    <source>
        <dbReference type="Google" id="ProtNLM"/>
    </source>
</evidence>
<reference evidence="2" key="1">
    <citation type="submission" date="2015-11" db="EMBL/GenBank/DDBJ databases">
        <title>De novo transcriptome assembly of four potential Pierce s Disease insect vectors from Arizona vineyards.</title>
        <authorList>
            <person name="Tassone E.E."/>
        </authorList>
    </citation>
    <scope>NUCLEOTIDE SEQUENCE</scope>
</reference>
<feature type="chain" id="PRO_5008583334" description="EF-hand domain-containing protein" evidence="1">
    <location>
        <begin position="23"/>
        <end position="122"/>
    </location>
</feature>
<dbReference type="AlphaFoldDB" id="A0A1B6G5I3"/>
<dbReference type="InterPro" id="IPR018247">
    <property type="entry name" value="EF_Hand_1_Ca_BS"/>
</dbReference>
<proteinExistence type="predicted"/>
<evidence type="ECO:0000313" key="2">
    <source>
        <dbReference type="EMBL" id="JAS57698.1"/>
    </source>
</evidence>
<dbReference type="EMBL" id="GECZ01012071">
    <property type="protein sequence ID" value="JAS57698.1"/>
    <property type="molecule type" value="Transcribed_RNA"/>
</dbReference>
<dbReference type="PROSITE" id="PS00018">
    <property type="entry name" value="EF_HAND_1"/>
    <property type="match status" value="1"/>
</dbReference>
<keyword evidence="1" id="KW-0732">Signal</keyword>
<protein>
    <recommendedName>
        <fullName evidence="3">EF-hand domain-containing protein</fullName>
    </recommendedName>
</protein>
<organism evidence="2">
    <name type="scientific">Cuerna arida</name>
    <dbReference type="NCBI Taxonomy" id="1464854"/>
    <lineage>
        <taxon>Eukaryota</taxon>
        <taxon>Metazoa</taxon>
        <taxon>Ecdysozoa</taxon>
        <taxon>Arthropoda</taxon>
        <taxon>Hexapoda</taxon>
        <taxon>Insecta</taxon>
        <taxon>Pterygota</taxon>
        <taxon>Neoptera</taxon>
        <taxon>Paraneoptera</taxon>
        <taxon>Hemiptera</taxon>
        <taxon>Auchenorrhyncha</taxon>
        <taxon>Membracoidea</taxon>
        <taxon>Cicadellidae</taxon>
        <taxon>Cicadellinae</taxon>
        <taxon>Proconiini</taxon>
        <taxon>Cuerna</taxon>
    </lineage>
</organism>
<sequence length="122" mass="13834">MGTMRVYTLLLWLVVLLMSVTANSVPVYLRDKPRSIRGFKNHALSTARGFGKRSESELQSSETSPFYDRDSFPADWFASEVQNNGELARMVVHKFIDTNQDGELSADELLRPLYGPPTTTYK</sequence>
<feature type="signal peptide" evidence="1">
    <location>
        <begin position="1"/>
        <end position="22"/>
    </location>
</feature>